<protein>
    <submittedName>
        <fullName evidence="3">Diguanylate cyclase with GAF sensor</fullName>
    </submittedName>
</protein>
<dbReference type="GO" id="GO:0052621">
    <property type="term" value="F:diguanylate cyclase activity"/>
    <property type="evidence" value="ECO:0007669"/>
    <property type="project" value="TreeGrafter"/>
</dbReference>
<feature type="domain" description="GGDEF" evidence="2">
    <location>
        <begin position="423"/>
        <end position="557"/>
    </location>
</feature>
<evidence type="ECO:0000313" key="4">
    <source>
        <dbReference type="Proteomes" id="UP000184423"/>
    </source>
</evidence>
<proteinExistence type="predicted"/>
<organism evidence="3 4">
    <name type="scientific">Caloramator proteoclasticus DSM 10124</name>
    <dbReference type="NCBI Taxonomy" id="1121262"/>
    <lineage>
        <taxon>Bacteria</taxon>
        <taxon>Bacillati</taxon>
        <taxon>Bacillota</taxon>
        <taxon>Clostridia</taxon>
        <taxon>Eubacteriales</taxon>
        <taxon>Clostridiaceae</taxon>
        <taxon>Caloramator</taxon>
    </lineage>
</organism>
<evidence type="ECO:0000256" key="1">
    <source>
        <dbReference type="SAM" id="Phobius"/>
    </source>
</evidence>
<keyword evidence="1" id="KW-0472">Membrane</keyword>
<dbReference type="EMBL" id="FQVG01000049">
    <property type="protein sequence ID" value="SHF27403.1"/>
    <property type="molecule type" value="Genomic_DNA"/>
</dbReference>
<feature type="transmembrane region" description="Helical" evidence="1">
    <location>
        <begin position="174"/>
        <end position="193"/>
    </location>
</feature>
<feature type="transmembrane region" description="Helical" evidence="1">
    <location>
        <begin position="200"/>
        <end position="220"/>
    </location>
</feature>
<feature type="transmembrane region" description="Helical" evidence="1">
    <location>
        <begin position="7"/>
        <end position="26"/>
    </location>
</feature>
<dbReference type="RefSeq" id="WP_073249623.1">
    <property type="nucleotide sequence ID" value="NZ_FQVG01000049.1"/>
</dbReference>
<keyword evidence="4" id="KW-1185">Reference proteome</keyword>
<dbReference type="FunFam" id="3.30.70.270:FF:000001">
    <property type="entry name" value="Diguanylate cyclase domain protein"/>
    <property type="match status" value="1"/>
</dbReference>
<dbReference type="PANTHER" id="PTHR45138:SF9">
    <property type="entry name" value="DIGUANYLATE CYCLASE DGCM-RELATED"/>
    <property type="match status" value="1"/>
</dbReference>
<feature type="transmembrane region" description="Helical" evidence="1">
    <location>
        <begin position="32"/>
        <end position="52"/>
    </location>
</feature>
<dbReference type="InterPro" id="IPR029016">
    <property type="entry name" value="GAF-like_dom_sf"/>
</dbReference>
<dbReference type="Gene3D" id="3.30.70.270">
    <property type="match status" value="1"/>
</dbReference>
<name>A0A1M5AAW1_9CLOT</name>
<dbReference type="GO" id="GO:0005886">
    <property type="term" value="C:plasma membrane"/>
    <property type="evidence" value="ECO:0007669"/>
    <property type="project" value="TreeGrafter"/>
</dbReference>
<dbReference type="InterPro" id="IPR050469">
    <property type="entry name" value="Diguanylate_Cyclase"/>
</dbReference>
<dbReference type="InterPro" id="IPR043128">
    <property type="entry name" value="Rev_trsase/Diguanyl_cyclase"/>
</dbReference>
<dbReference type="InterPro" id="IPR000160">
    <property type="entry name" value="GGDEF_dom"/>
</dbReference>
<reference evidence="4" key="1">
    <citation type="submission" date="2016-11" db="EMBL/GenBank/DDBJ databases">
        <authorList>
            <person name="Varghese N."/>
            <person name="Submissions S."/>
        </authorList>
    </citation>
    <scope>NUCLEOTIDE SEQUENCE [LARGE SCALE GENOMIC DNA]</scope>
    <source>
        <strain evidence="4">DSM 10124</strain>
    </source>
</reference>
<dbReference type="AlphaFoldDB" id="A0A1M5AAW1"/>
<dbReference type="SMART" id="SM00267">
    <property type="entry name" value="GGDEF"/>
    <property type="match status" value="1"/>
</dbReference>
<dbReference type="GO" id="GO:1902201">
    <property type="term" value="P:negative regulation of bacterial-type flagellum-dependent cell motility"/>
    <property type="evidence" value="ECO:0007669"/>
    <property type="project" value="TreeGrafter"/>
</dbReference>
<keyword evidence="1" id="KW-0812">Transmembrane</keyword>
<dbReference type="GO" id="GO:0043709">
    <property type="term" value="P:cell adhesion involved in single-species biofilm formation"/>
    <property type="evidence" value="ECO:0007669"/>
    <property type="project" value="TreeGrafter"/>
</dbReference>
<dbReference type="CDD" id="cd01949">
    <property type="entry name" value="GGDEF"/>
    <property type="match status" value="1"/>
</dbReference>
<feature type="transmembrane region" description="Helical" evidence="1">
    <location>
        <begin position="103"/>
        <end position="121"/>
    </location>
</feature>
<dbReference type="Pfam" id="PF00990">
    <property type="entry name" value="GGDEF"/>
    <property type="match status" value="1"/>
</dbReference>
<keyword evidence="1" id="KW-1133">Transmembrane helix</keyword>
<sequence length="561" mass="64420">MNKRFRYFILLLGFIVFISSSLKFNLSFNYNFVFWSAVISAVIMDWSLLYVGEFNVEFTETITVFIYLFFGVYVAVVYEFIYTLLGFLIGYITGKREFNLLRYLFNVSMFTIITFISGRFVEILRYNIKLPYITMLIFSALTFDFIFLVLNILFLTIDKSLEQNKFFSFKNYDFPILSLNLIISTTLSVVLYVIHGAIGLVGLILVFGVLIIIHYALYLYNKINFKTSLIKRLLITTEDLIRHGDLKEKCDYLLLHLKEIIPYEIASLYFFDAKNEDVSYPISYYSNCELDIGDLSISLKNGITFNIIKKGDIYISKNIKKDGKIKITGKLLDPIDAAVFVPIKINSEVRGLIFVGGKSNLVDFLSQDINDILNILSSQMSLALLNYDYMLSIKKEAETDVLTGLGNRRLFDREIQNLVKLKNRFSLVIYDIDDFKNVNDTYGHIVGDEVLKHVSGIIKRSIRKTDIPCRYGGEELVILFKDLSKEDAFVISERIRRQIEASQLFVGNKIVRVTVSGGVASFPDDGHNAKEIIEKADLILYNECKNKGKNRVCIYPGIVQS</sequence>
<dbReference type="Gene3D" id="3.30.450.40">
    <property type="match status" value="1"/>
</dbReference>
<dbReference type="Proteomes" id="UP000184423">
    <property type="component" value="Unassembled WGS sequence"/>
</dbReference>
<dbReference type="PROSITE" id="PS50887">
    <property type="entry name" value="GGDEF"/>
    <property type="match status" value="1"/>
</dbReference>
<accession>A0A1M5AAW1</accession>
<dbReference type="SUPFAM" id="SSF55073">
    <property type="entry name" value="Nucleotide cyclase"/>
    <property type="match status" value="1"/>
</dbReference>
<dbReference type="SUPFAM" id="SSF55781">
    <property type="entry name" value="GAF domain-like"/>
    <property type="match status" value="1"/>
</dbReference>
<dbReference type="PANTHER" id="PTHR45138">
    <property type="entry name" value="REGULATORY COMPONENTS OF SENSORY TRANSDUCTION SYSTEM"/>
    <property type="match status" value="1"/>
</dbReference>
<evidence type="ECO:0000259" key="2">
    <source>
        <dbReference type="PROSITE" id="PS50887"/>
    </source>
</evidence>
<dbReference type="NCBIfam" id="TIGR00254">
    <property type="entry name" value="GGDEF"/>
    <property type="match status" value="1"/>
</dbReference>
<evidence type="ECO:0000313" key="3">
    <source>
        <dbReference type="EMBL" id="SHF27403.1"/>
    </source>
</evidence>
<dbReference type="InterPro" id="IPR029787">
    <property type="entry name" value="Nucleotide_cyclase"/>
</dbReference>
<feature type="transmembrane region" description="Helical" evidence="1">
    <location>
        <begin position="133"/>
        <end position="154"/>
    </location>
</feature>
<feature type="transmembrane region" description="Helical" evidence="1">
    <location>
        <begin position="64"/>
        <end position="91"/>
    </location>
</feature>
<gene>
    <name evidence="3" type="ORF">SAMN02746091_02150</name>
</gene>